<evidence type="ECO:0000256" key="11">
    <source>
        <dbReference type="ARBA" id="ARBA00032370"/>
    </source>
</evidence>
<dbReference type="GO" id="GO:0016757">
    <property type="term" value="F:glycosyltransferase activity"/>
    <property type="evidence" value="ECO:0007669"/>
    <property type="project" value="UniProtKB-KW"/>
</dbReference>
<feature type="transmembrane region" description="Helical" evidence="13">
    <location>
        <begin position="207"/>
        <end position="225"/>
    </location>
</feature>
<dbReference type="Proteomes" id="UP001348817">
    <property type="component" value="Chromosome"/>
</dbReference>
<dbReference type="RefSeq" id="WP_338391173.1">
    <property type="nucleotide sequence ID" value="NZ_AP025314.1"/>
</dbReference>
<evidence type="ECO:0000256" key="12">
    <source>
        <dbReference type="ARBA" id="ARBA00033270"/>
    </source>
</evidence>
<evidence type="ECO:0000256" key="10">
    <source>
        <dbReference type="ARBA" id="ARBA00023316"/>
    </source>
</evidence>
<keyword evidence="8 13" id="KW-1133">Transmembrane helix</keyword>
<dbReference type="GO" id="GO:0009252">
    <property type="term" value="P:peptidoglycan biosynthetic process"/>
    <property type="evidence" value="ECO:0007669"/>
    <property type="project" value="UniProtKB-KW"/>
</dbReference>
<dbReference type="GO" id="GO:0005886">
    <property type="term" value="C:plasma membrane"/>
    <property type="evidence" value="ECO:0007669"/>
    <property type="project" value="TreeGrafter"/>
</dbReference>
<gene>
    <name evidence="14" type="primary">rodA</name>
    <name evidence="14" type="ORF">FUAX_20090</name>
</gene>
<evidence type="ECO:0000256" key="7">
    <source>
        <dbReference type="ARBA" id="ARBA00022984"/>
    </source>
</evidence>
<protein>
    <recommendedName>
        <fullName evidence="12">Cell wall polymerase</fullName>
    </recommendedName>
    <alternativeName>
        <fullName evidence="11">Peptidoglycan polymerase</fullName>
    </alternativeName>
</protein>
<evidence type="ECO:0000256" key="1">
    <source>
        <dbReference type="ARBA" id="ARBA00004141"/>
    </source>
</evidence>
<dbReference type="NCBIfam" id="NF037961">
    <property type="entry name" value="RodA_shape"/>
    <property type="match status" value="1"/>
</dbReference>
<keyword evidence="2" id="KW-1003">Cell membrane</keyword>
<dbReference type="GO" id="GO:0032153">
    <property type="term" value="C:cell division site"/>
    <property type="evidence" value="ECO:0007669"/>
    <property type="project" value="TreeGrafter"/>
</dbReference>
<evidence type="ECO:0000313" key="14">
    <source>
        <dbReference type="EMBL" id="BDD09577.1"/>
    </source>
</evidence>
<dbReference type="AlphaFoldDB" id="A0AAU9CVX9"/>
<feature type="transmembrane region" description="Helical" evidence="13">
    <location>
        <begin position="145"/>
        <end position="162"/>
    </location>
</feature>
<evidence type="ECO:0000256" key="5">
    <source>
        <dbReference type="ARBA" id="ARBA00022692"/>
    </source>
</evidence>
<comment type="subcellular location">
    <subcellularLocation>
        <location evidence="1">Membrane</location>
        <topology evidence="1">Multi-pass membrane protein</topology>
    </subcellularLocation>
</comment>
<sequence length="423" mass="46843">MRRDTTLLDRIDWVTVLLYLALVLIGWSNIYSSVFEDNSTVAEMLSFSSKAGKQIVWIAGAVAVIVIIMVLDFKFYDTFAYVLFGVVIVQLILVLLIGKEVSGSKSWLVLGPIRLQPAEFAKFTVGLALAKYVSESGKRFDRIKPLARAIGIMAIPMVLIILQREVGSVLVFMAISIMFFREGLSPVVFVIGFTLVALFILTLLFSPLYLIGAAALICALVILLGKKTKQRIAIVLGALILSSGVVLSVDYVVNNVFLPHQQSRVKAFVNPEAYRSGAGWNVIQSKIAIGSGGWLGKGFLGGTQTKYDYVPEQSTDFIFCILGEERGWVGSVTVIALFIALFLRIQFLAERQKWQFARVYGYCVLSIMLFHFFVNVGMTIGLFPVIGIPLPFFSYGGSSLWSFTILLFILVKLDAHRMQVLGR</sequence>
<dbReference type="InterPro" id="IPR018365">
    <property type="entry name" value="Cell_cycle_FtsW-rel_CS"/>
</dbReference>
<keyword evidence="9 13" id="KW-0472">Membrane</keyword>
<evidence type="ECO:0000256" key="2">
    <source>
        <dbReference type="ARBA" id="ARBA00022475"/>
    </source>
</evidence>
<dbReference type="GO" id="GO:0051301">
    <property type="term" value="P:cell division"/>
    <property type="evidence" value="ECO:0007669"/>
    <property type="project" value="InterPro"/>
</dbReference>
<dbReference type="NCBIfam" id="TIGR02210">
    <property type="entry name" value="rodA_shape"/>
    <property type="match status" value="1"/>
</dbReference>
<keyword evidence="6" id="KW-0133">Cell shape</keyword>
<name>A0AAU9CVX9_9BACT</name>
<evidence type="ECO:0000256" key="6">
    <source>
        <dbReference type="ARBA" id="ARBA00022960"/>
    </source>
</evidence>
<accession>A0AAU9CVX9</accession>
<keyword evidence="10" id="KW-0961">Cell wall biogenesis/degradation</keyword>
<evidence type="ECO:0000256" key="4">
    <source>
        <dbReference type="ARBA" id="ARBA00022679"/>
    </source>
</evidence>
<dbReference type="InterPro" id="IPR011923">
    <property type="entry name" value="RodA/MrdB"/>
</dbReference>
<dbReference type="GO" id="GO:0008360">
    <property type="term" value="P:regulation of cell shape"/>
    <property type="evidence" value="ECO:0007669"/>
    <property type="project" value="UniProtKB-KW"/>
</dbReference>
<feature type="transmembrane region" description="Helical" evidence="13">
    <location>
        <begin position="12"/>
        <end position="34"/>
    </location>
</feature>
<dbReference type="KEGG" id="fax:FUAX_20090"/>
<feature type="transmembrane region" description="Helical" evidence="13">
    <location>
        <begin position="392"/>
        <end position="413"/>
    </location>
</feature>
<feature type="transmembrane region" description="Helical" evidence="13">
    <location>
        <begin position="328"/>
        <end position="347"/>
    </location>
</feature>
<feature type="transmembrane region" description="Helical" evidence="13">
    <location>
        <begin position="183"/>
        <end position="201"/>
    </location>
</feature>
<dbReference type="PROSITE" id="PS00428">
    <property type="entry name" value="FTSW_RODA_SPOVE"/>
    <property type="match status" value="1"/>
</dbReference>
<evidence type="ECO:0000256" key="13">
    <source>
        <dbReference type="SAM" id="Phobius"/>
    </source>
</evidence>
<feature type="transmembrane region" description="Helical" evidence="13">
    <location>
        <begin position="78"/>
        <end position="98"/>
    </location>
</feature>
<evidence type="ECO:0000256" key="3">
    <source>
        <dbReference type="ARBA" id="ARBA00022676"/>
    </source>
</evidence>
<keyword evidence="7" id="KW-0573">Peptidoglycan synthesis</keyword>
<dbReference type="Pfam" id="PF01098">
    <property type="entry name" value="FTSW_RODA_SPOVE"/>
    <property type="match status" value="2"/>
</dbReference>
<feature type="transmembrane region" description="Helical" evidence="13">
    <location>
        <begin position="54"/>
        <end position="71"/>
    </location>
</feature>
<evidence type="ECO:0000256" key="9">
    <source>
        <dbReference type="ARBA" id="ARBA00023136"/>
    </source>
</evidence>
<dbReference type="PANTHER" id="PTHR30474">
    <property type="entry name" value="CELL CYCLE PROTEIN"/>
    <property type="match status" value="1"/>
</dbReference>
<organism evidence="14 15">
    <name type="scientific">Fulvitalea axinellae</name>
    <dbReference type="NCBI Taxonomy" id="1182444"/>
    <lineage>
        <taxon>Bacteria</taxon>
        <taxon>Pseudomonadati</taxon>
        <taxon>Bacteroidota</taxon>
        <taxon>Cytophagia</taxon>
        <taxon>Cytophagales</taxon>
        <taxon>Persicobacteraceae</taxon>
        <taxon>Fulvitalea</taxon>
    </lineage>
</organism>
<dbReference type="PANTHER" id="PTHR30474:SF1">
    <property type="entry name" value="PEPTIDOGLYCAN GLYCOSYLTRANSFERASE MRDB"/>
    <property type="match status" value="1"/>
</dbReference>
<keyword evidence="4" id="KW-0808">Transferase</keyword>
<feature type="transmembrane region" description="Helical" evidence="13">
    <location>
        <begin position="359"/>
        <end position="386"/>
    </location>
</feature>
<dbReference type="GO" id="GO:0015648">
    <property type="term" value="F:lipid-linked peptidoglycan transporter activity"/>
    <property type="evidence" value="ECO:0007669"/>
    <property type="project" value="TreeGrafter"/>
</dbReference>
<evidence type="ECO:0000313" key="15">
    <source>
        <dbReference type="Proteomes" id="UP001348817"/>
    </source>
</evidence>
<keyword evidence="5 13" id="KW-0812">Transmembrane</keyword>
<reference evidence="14 15" key="1">
    <citation type="submission" date="2021-12" db="EMBL/GenBank/DDBJ databases">
        <title>Genome sequencing of bacteria with rrn-lacking chromosome and rrn-plasmid.</title>
        <authorList>
            <person name="Anda M."/>
            <person name="Iwasaki W."/>
        </authorList>
    </citation>
    <scope>NUCLEOTIDE SEQUENCE [LARGE SCALE GENOMIC DNA]</scope>
    <source>
        <strain evidence="14 15">DSM 100852</strain>
    </source>
</reference>
<dbReference type="InterPro" id="IPR001182">
    <property type="entry name" value="FtsW/RodA"/>
</dbReference>
<dbReference type="EMBL" id="AP025314">
    <property type="protein sequence ID" value="BDD09577.1"/>
    <property type="molecule type" value="Genomic_DNA"/>
</dbReference>
<keyword evidence="15" id="KW-1185">Reference proteome</keyword>
<dbReference type="GO" id="GO:0071555">
    <property type="term" value="P:cell wall organization"/>
    <property type="evidence" value="ECO:0007669"/>
    <property type="project" value="UniProtKB-KW"/>
</dbReference>
<keyword evidence="3" id="KW-0328">Glycosyltransferase</keyword>
<evidence type="ECO:0000256" key="8">
    <source>
        <dbReference type="ARBA" id="ARBA00022989"/>
    </source>
</evidence>
<feature type="transmembrane region" description="Helical" evidence="13">
    <location>
        <begin position="232"/>
        <end position="253"/>
    </location>
</feature>
<proteinExistence type="predicted"/>